<evidence type="ECO:0000313" key="3">
    <source>
        <dbReference type="Proteomes" id="UP000316659"/>
    </source>
</evidence>
<keyword evidence="1" id="KW-0472">Membrane</keyword>
<keyword evidence="1" id="KW-0812">Transmembrane</keyword>
<reference evidence="2 3" key="1">
    <citation type="submission" date="2019-06" db="EMBL/GenBank/DDBJ databases">
        <title>Whole genome shotgun sequence of Cellulosimicrobium cellulans NBRC 15516.</title>
        <authorList>
            <person name="Hosoyama A."/>
            <person name="Uohara A."/>
            <person name="Ohji S."/>
            <person name="Ichikawa N."/>
        </authorList>
    </citation>
    <scope>NUCLEOTIDE SEQUENCE [LARGE SCALE GENOMIC DNA]</scope>
    <source>
        <strain evidence="2 3">NBRC 15516</strain>
    </source>
</reference>
<accession>A0A4Y4DYI9</accession>
<keyword evidence="1" id="KW-1133">Transmembrane helix</keyword>
<dbReference type="Proteomes" id="UP000316659">
    <property type="component" value="Unassembled WGS sequence"/>
</dbReference>
<comment type="caution">
    <text evidence="2">The sequence shown here is derived from an EMBL/GenBank/DDBJ whole genome shotgun (WGS) entry which is preliminary data.</text>
</comment>
<sequence length="143" mass="14412">MTGLGGVFGVCGVFGVFAVGGVLGVFGVWLVTAEPDVFAEPAVFGEADVFAVTVVIDDPFCTSVGLGVADVAGASVGVLDDVLTWTDGETVAGSGASNAPCAVATVAPRPTAPSAPVTIHALRAFMILLLRPMVRTTPRPCMF</sequence>
<organism evidence="2 3">
    <name type="scientific">Cellulosimicrobium cellulans</name>
    <name type="common">Arthrobacter luteus</name>
    <dbReference type="NCBI Taxonomy" id="1710"/>
    <lineage>
        <taxon>Bacteria</taxon>
        <taxon>Bacillati</taxon>
        <taxon>Actinomycetota</taxon>
        <taxon>Actinomycetes</taxon>
        <taxon>Micrococcales</taxon>
        <taxon>Promicromonosporaceae</taxon>
        <taxon>Cellulosimicrobium</taxon>
    </lineage>
</organism>
<feature type="transmembrane region" description="Helical" evidence="1">
    <location>
        <begin position="6"/>
        <end position="31"/>
    </location>
</feature>
<gene>
    <name evidence="2" type="ORF">CCE02nite_08430</name>
</gene>
<name>A0A4Y4DYI9_CELCE</name>
<evidence type="ECO:0000313" key="2">
    <source>
        <dbReference type="EMBL" id="GED08844.1"/>
    </source>
</evidence>
<evidence type="ECO:0000256" key="1">
    <source>
        <dbReference type="SAM" id="Phobius"/>
    </source>
</evidence>
<dbReference type="AlphaFoldDB" id="A0A4Y4DYI9"/>
<proteinExistence type="predicted"/>
<protein>
    <submittedName>
        <fullName evidence="2">Uncharacterized protein</fullName>
    </submittedName>
</protein>
<dbReference type="EMBL" id="BJNZ01000004">
    <property type="protein sequence ID" value="GED08844.1"/>
    <property type="molecule type" value="Genomic_DNA"/>
</dbReference>